<proteinExistence type="predicted"/>
<reference evidence="2" key="1">
    <citation type="submission" date="2023-07" db="EMBL/GenBank/DDBJ databases">
        <title>Whole-genome sequencing of a new Methanosarcina sp. Z-7115.</title>
        <authorList>
            <person name="Zhilina T.N."/>
            <person name="Merkel A.Y."/>
        </authorList>
    </citation>
    <scope>NUCLEOTIDE SEQUENCE [LARGE SCALE GENOMIC DNA]</scope>
    <source>
        <strain evidence="2">Z-7115</strain>
    </source>
</reference>
<protein>
    <submittedName>
        <fullName evidence="1">Uncharacterized protein</fullName>
    </submittedName>
</protein>
<name>A0ABU2D189_9EURY</name>
<sequence>MNEYISLIKSGQNESAIEKALDFYYSIEEIQTSWGISFSPKIENSIKISSSSISYNRYSIPIFGINGTNVWQKTEKLLNTMNAPRELYNVIKKRHNENGLIIAGLNLDMNTKRIYFRERDKGYGYEFDSNGNWDLKVYPDVPSADYTHVIEDLKLITSEQIFYEIKNIVPLDNLNLVTARSTPKLVLGYHIYTSPKQLKLLENYIFALVSNLNNNPTEFYIWFEKNKNMYLHWLGIGYTEKAGLEITLYIRSNDENWNIYYPPLDFFTFLKWKVFNIDLPNTK</sequence>
<dbReference type="RefSeq" id="WP_310575749.1">
    <property type="nucleotide sequence ID" value="NZ_JAVKPK010000026.1"/>
</dbReference>
<gene>
    <name evidence="1" type="ORF">RG963_08050</name>
</gene>
<evidence type="ECO:0000313" key="2">
    <source>
        <dbReference type="Proteomes" id="UP001246244"/>
    </source>
</evidence>
<dbReference type="EMBL" id="JAVKPK010000026">
    <property type="protein sequence ID" value="MDR7665723.1"/>
    <property type="molecule type" value="Genomic_DNA"/>
</dbReference>
<accession>A0ABU2D189</accession>
<evidence type="ECO:0000313" key="1">
    <source>
        <dbReference type="EMBL" id="MDR7665723.1"/>
    </source>
</evidence>
<organism evidence="1 2">
    <name type="scientific">Methanosarcina baikalica</name>
    <dbReference type="NCBI Taxonomy" id="3073890"/>
    <lineage>
        <taxon>Archaea</taxon>
        <taxon>Methanobacteriati</taxon>
        <taxon>Methanobacteriota</taxon>
        <taxon>Stenosarchaea group</taxon>
        <taxon>Methanomicrobia</taxon>
        <taxon>Methanosarcinales</taxon>
        <taxon>Methanosarcinaceae</taxon>
        <taxon>Methanosarcina</taxon>
    </lineage>
</organism>
<comment type="caution">
    <text evidence="1">The sequence shown here is derived from an EMBL/GenBank/DDBJ whole genome shotgun (WGS) entry which is preliminary data.</text>
</comment>
<dbReference type="Proteomes" id="UP001246244">
    <property type="component" value="Unassembled WGS sequence"/>
</dbReference>
<keyword evidence="2" id="KW-1185">Reference proteome</keyword>